<evidence type="ECO:0000313" key="3">
    <source>
        <dbReference type="EMBL" id="CAB4183454.1"/>
    </source>
</evidence>
<evidence type="ECO:0000313" key="6">
    <source>
        <dbReference type="EMBL" id="CAB5227164.1"/>
    </source>
</evidence>
<organism evidence="2">
    <name type="scientific">uncultured Caudovirales phage</name>
    <dbReference type="NCBI Taxonomy" id="2100421"/>
    <lineage>
        <taxon>Viruses</taxon>
        <taxon>Duplodnaviria</taxon>
        <taxon>Heunggongvirae</taxon>
        <taxon>Uroviricota</taxon>
        <taxon>Caudoviricetes</taxon>
        <taxon>Peduoviridae</taxon>
        <taxon>Maltschvirus</taxon>
        <taxon>Maltschvirus maltsch</taxon>
    </lineage>
</organism>
<sequence>MALVLLDRVKETTTTTGTGTISLDGAVTEFQPFSAIGSGNSTYYCIADQNSADWEVGIGTYTTTGSTLTRDIVISSSNSGALTNFPGGKKDVFVTYPAIKATPLDMTDFTSTVTAGGTTTLTVSSTYLQYFTGTSAQTIVMPLASTLSLGWSYHICNNSTGNLTVNSSGANLIATVIPGTTVHITCIDVALTTAAGWDYGFTDFNTATGTGSVVLSTAPSLTGPVTVSGTQSTNASAFSVSGTNTNSGTTINGISNSTLLTGTTAATSFYGINNAFAINPPAGTTISIAVGLVNVINLSSTSTPVQFFGTRSTWQLNTSATGGTILNAASYNAQSPAISASATTNITNAYGYNAETITQGTLQTISNAYSFYGNQVTGTNRWNLYMAGSAPNYIAGQLAIGALVVSTNKAAITATDGLKTLVLDGGTQTASFPVIDATQTWNNAAITFTGMKFNVTNTASNAASLLMDLQVGGASRVSISNLATIILDNGASGNAQKVVLNPAIGISLRSDKQLAWTTSTASSTLDAYITRKAAASLQLGLADAAAPVAQTFGVQGVVAGTSNTAGAAFTIGGSQGTGTGVGGSILFQTAPAGGAGTAQNALVTQMTIASNGLITTAGALTVTGALTVGGSQLQKTLVITYTSSGTYTPSAGAVAVSIMCVGAGGGGGFGGSYAAATGGSGGAGGGAAGIGLGMFKVSDLTAFPYTVTVAAGGTGGTSGTPIGAAGSYSSVGTVVAGGGAGGGFNGALATQSGGGGGNGPIASTGSSGTGTAGGSGFAGGAAGSANAGGSFNVGLFGAGGAGCTAAGVSAAGGGNYGGIAAGGSGGGFSAAGVALVGGYGGSTTINAALSYGTFGAVATAGGAGASNTVPYAGLRATAGGGAGGGAGLIANGGAGGAGGNYGAGGGGGGAGNSTGGFVGGNGGNGGNGIVFIVEYF</sequence>
<dbReference type="EMBL" id="LR797256">
    <property type="protein sequence ID" value="CAB4197732.1"/>
    <property type="molecule type" value="Genomic_DNA"/>
</dbReference>
<evidence type="ECO:0000313" key="2">
    <source>
        <dbReference type="EMBL" id="CAB4176736.1"/>
    </source>
</evidence>
<dbReference type="EMBL" id="LR797035">
    <property type="protein sequence ID" value="CAB4183454.1"/>
    <property type="molecule type" value="Genomic_DNA"/>
</dbReference>
<protein>
    <submittedName>
        <fullName evidence="2">Uncharacterized protein</fullName>
    </submittedName>
</protein>
<proteinExistence type="predicted"/>
<accession>A0A6J5Q355</accession>
<evidence type="ECO:0000313" key="1">
    <source>
        <dbReference type="EMBL" id="CAB4170039.1"/>
    </source>
</evidence>
<dbReference type="EMBL" id="LR796850">
    <property type="protein sequence ID" value="CAB4170039.1"/>
    <property type="molecule type" value="Genomic_DNA"/>
</dbReference>
<reference evidence="2" key="1">
    <citation type="submission" date="2020-05" db="EMBL/GenBank/DDBJ databases">
        <authorList>
            <person name="Chiriac C."/>
            <person name="Salcher M."/>
            <person name="Ghai R."/>
            <person name="Kavagutti S V."/>
        </authorList>
    </citation>
    <scope>NUCLEOTIDE SEQUENCE</scope>
</reference>
<evidence type="ECO:0000313" key="4">
    <source>
        <dbReference type="EMBL" id="CAB4197732.1"/>
    </source>
</evidence>
<dbReference type="EMBL" id="LR796936">
    <property type="protein sequence ID" value="CAB4176736.1"/>
    <property type="molecule type" value="Genomic_DNA"/>
</dbReference>
<evidence type="ECO:0000313" key="5">
    <source>
        <dbReference type="EMBL" id="CAB4217605.1"/>
    </source>
</evidence>
<dbReference type="EMBL" id="LR798371">
    <property type="protein sequence ID" value="CAB5227164.1"/>
    <property type="molecule type" value="Genomic_DNA"/>
</dbReference>
<dbReference type="EMBL" id="LR797447">
    <property type="protein sequence ID" value="CAB4217605.1"/>
    <property type="molecule type" value="Genomic_DNA"/>
</dbReference>
<gene>
    <name evidence="3" type="ORF">UFOVP1082_53</name>
    <name evidence="4" type="ORF">UFOVP1322_38</name>
    <name evidence="6" type="ORF">UFOVP1529_22</name>
    <name evidence="5" type="ORF">UFOVP1593_53</name>
    <name evidence="1" type="ORF">UFOVP906_31</name>
    <name evidence="2" type="ORF">UFOVP992_57</name>
</gene>
<name>A0A6J5Q355_9CAUD</name>